<dbReference type="EMBL" id="JACIDS010000004">
    <property type="protein sequence ID" value="MBB3932040.1"/>
    <property type="molecule type" value="Genomic_DNA"/>
</dbReference>
<dbReference type="Proteomes" id="UP000553963">
    <property type="component" value="Unassembled WGS sequence"/>
</dbReference>
<accession>A0A840ANX1</accession>
<feature type="compositionally biased region" description="Low complexity" evidence="1">
    <location>
        <begin position="50"/>
        <end position="66"/>
    </location>
</feature>
<feature type="compositionally biased region" description="Low complexity" evidence="1">
    <location>
        <begin position="15"/>
        <end position="38"/>
    </location>
</feature>
<feature type="region of interest" description="Disordered" evidence="1">
    <location>
        <begin position="1"/>
        <end position="71"/>
    </location>
</feature>
<dbReference type="RefSeq" id="WP_183399715.1">
    <property type="nucleotide sequence ID" value="NZ_JACIDS010000004.1"/>
</dbReference>
<dbReference type="AlphaFoldDB" id="A0A840ANX1"/>
<evidence type="ECO:0000313" key="4">
    <source>
        <dbReference type="Proteomes" id="UP000553963"/>
    </source>
</evidence>
<feature type="transmembrane region" description="Helical" evidence="2">
    <location>
        <begin position="118"/>
        <end position="138"/>
    </location>
</feature>
<keyword evidence="2" id="KW-0812">Transmembrane</keyword>
<name>A0A840ANX1_9HYPH</name>
<keyword evidence="2" id="KW-1133">Transmembrane helix</keyword>
<feature type="transmembrane region" description="Helical" evidence="2">
    <location>
        <begin position="150"/>
        <end position="173"/>
    </location>
</feature>
<evidence type="ECO:0000256" key="1">
    <source>
        <dbReference type="SAM" id="MobiDB-lite"/>
    </source>
</evidence>
<protein>
    <submittedName>
        <fullName evidence="3">Uncharacterized protein</fullName>
    </submittedName>
</protein>
<evidence type="ECO:0000256" key="2">
    <source>
        <dbReference type="SAM" id="Phobius"/>
    </source>
</evidence>
<proteinExistence type="predicted"/>
<organism evidence="3 4">
    <name type="scientific">Kaistia hirudinis</name>
    <dbReference type="NCBI Taxonomy" id="1293440"/>
    <lineage>
        <taxon>Bacteria</taxon>
        <taxon>Pseudomonadati</taxon>
        <taxon>Pseudomonadota</taxon>
        <taxon>Alphaproteobacteria</taxon>
        <taxon>Hyphomicrobiales</taxon>
        <taxon>Kaistiaceae</taxon>
        <taxon>Kaistia</taxon>
    </lineage>
</organism>
<sequence length="212" mass="21998">MSDASGSSGVPEPSGAPKPAGARKAGAGKTGAAKTGASKARKPQSPGKQASPAKSRSTAAKASARPSGPPRLDWRTPALFALLAPPLFMLLDMSLEQATGGGFSPSRLASWIAEDSFYALRAVYLAGIIPAAFAGLIIARRDQRGGASPLFALVLFALFALPFAILFARNLFIFAPPPFGESVLIGVRVVAAVVISGFVCYAGSRWLIRTRR</sequence>
<keyword evidence="4" id="KW-1185">Reference proteome</keyword>
<reference evidence="3 4" key="1">
    <citation type="submission" date="2020-08" db="EMBL/GenBank/DDBJ databases">
        <title>Genomic Encyclopedia of Type Strains, Phase IV (KMG-IV): sequencing the most valuable type-strain genomes for metagenomic binning, comparative biology and taxonomic classification.</title>
        <authorList>
            <person name="Goeker M."/>
        </authorList>
    </citation>
    <scope>NUCLEOTIDE SEQUENCE [LARGE SCALE GENOMIC DNA]</scope>
    <source>
        <strain evidence="3 4">DSM 25966</strain>
    </source>
</reference>
<evidence type="ECO:0000313" key="3">
    <source>
        <dbReference type="EMBL" id="MBB3932040.1"/>
    </source>
</evidence>
<gene>
    <name evidence="3" type="ORF">GGR25_003098</name>
</gene>
<keyword evidence="2" id="KW-0472">Membrane</keyword>
<feature type="transmembrane region" description="Helical" evidence="2">
    <location>
        <begin position="185"/>
        <end position="208"/>
    </location>
</feature>
<comment type="caution">
    <text evidence="3">The sequence shown here is derived from an EMBL/GenBank/DDBJ whole genome shotgun (WGS) entry which is preliminary data.</text>
</comment>